<sequence>MSLNTLKKEFEARFSGVPRCFKSPGRINLIGDHTDYNNGFVMPAAIDRYARMAVSFNETENLNVGSIDLGEMLSTDLNQLEAKGRSSWENFFIGVLAIFGEKGIQLKGIDCVFTSDVPVGAGLSSSAAIACCFSFALNEMFEAGFTKNELVEIAQQTEHRFAQVMCGNMDQTASLFGKEGQVFKFDCRSREKTFHSLNLKDFTLLLVDTKVKHALAETAYNQRREACESAVKLIQNRYPEVESLRDAKHEMIQGVGLSGKLKVCAEFVIEENERVNLAEVCLDQNDLTGLGKLMWASHKGLSEKYEVSCPELDFIIERTYGLPYIKGARMMGGGFGGCCIVLIQANAVKDFKKLIEAPFSKEFNSSPEFYQFELVDGTEEYD</sequence>
<dbReference type="NCBIfam" id="TIGR00131">
    <property type="entry name" value="gal_kin"/>
    <property type="match status" value="1"/>
</dbReference>
<accession>A0A150X2P7</accession>
<evidence type="ECO:0000256" key="6">
    <source>
        <dbReference type="ARBA" id="ARBA00022840"/>
    </source>
</evidence>
<dbReference type="PANTHER" id="PTHR10457">
    <property type="entry name" value="MEVALONATE KINASE/GALACTOKINASE"/>
    <property type="match status" value="1"/>
</dbReference>
<dbReference type="PROSITE" id="PS00106">
    <property type="entry name" value="GALACTOKINASE"/>
    <property type="match status" value="1"/>
</dbReference>
<keyword evidence="8" id="KW-0299">Galactose metabolism</keyword>
<keyword evidence="5" id="KW-0418">Kinase</keyword>
<dbReference type="Proteomes" id="UP000075615">
    <property type="component" value="Unassembled WGS sequence"/>
</dbReference>
<dbReference type="PANTHER" id="PTHR10457:SF7">
    <property type="entry name" value="GALACTOKINASE-RELATED"/>
    <property type="match status" value="1"/>
</dbReference>
<evidence type="ECO:0000256" key="7">
    <source>
        <dbReference type="ARBA" id="ARBA00022842"/>
    </source>
</evidence>
<dbReference type="PIRSF" id="PIRSF000530">
    <property type="entry name" value="Galactokinase"/>
    <property type="match status" value="1"/>
</dbReference>
<evidence type="ECO:0000259" key="11">
    <source>
        <dbReference type="Pfam" id="PF00288"/>
    </source>
</evidence>
<feature type="domain" description="GHMP kinase C-terminal" evidence="12">
    <location>
        <begin position="281"/>
        <end position="348"/>
    </location>
</feature>
<dbReference type="InterPro" id="IPR019539">
    <property type="entry name" value="GalKase_N"/>
</dbReference>
<keyword evidence="3" id="KW-0479">Metal-binding</keyword>
<feature type="domain" description="GHMP kinase N-terminal" evidence="11">
    <location>
        <begin position="91"/>
        <end position="178"/>
    </location>
</feature>
<name>A0A150X2P7_9BACT</name>
<dbReference type="Gene3D" id="3.30.230.10">
    <property type="match status" value="1"/>
</dbReference>
<evidence type="ECO:0000256" key="5">
    <source>
        <dbReference type="ARBA" id="ARBA00022777"/>
    </source>
</evidence>
<dbReference type="OrthoDB" id="250531at2"/>
<keyword evidence="6" id="KW-0067">ATP-binding</keyword>
<proteinExistence type="inferred from homology"/>
<evidence type="ECO:0000313" key="14">
    <source>
        <dbReference type="EMBL" id="KYG72991.1"/>
    </source>
</evidence>
<dbReference type="InterPro" id="IPR036554">
    <property type="entry name" value="GHMP_kinase_C_sf"/>
</dbReference>
<dbReference type="InterPro" id="IPR006204">
    <property type="entry name" value="GHMP_kinase_N_dom"/>
</dbReference>
<dbReference type="InterPro" id="IPR013750">
    <property type="entry name" value="GHMP_kinase_C_dom"/>
</dbReference>
<dbReference type="PRINTS" id="PR00959">
    <property type="entry name" value="MEVGALKINASE"/>
</dbReference>
<gene>
    <name evidence="14" type="ORF">AWN68_09860</name>
</gene>
<evidence type="ECO:0000259" key="12">
    <source>
        <dbReference type="Pfam" id="PF08544"/>
    </source>
</evidence>
<evidence type="ECO:0000256" key="9">
    <source>
        <dbReference type="ARBA" id="ARBA00023277"/>
    </source>
</evidence>
<dbReference type="InterPro" id="IPR000705">
    <property type="entry name" value="Galactokinase"/>
</dbReference>
<dbReference type="Pfam" id="PF08544">
    <property type="entry name" value="GHMP_kinases_C"/>
    <property type="match status" value="1"/>
</dbReference>
<dbReference type="GO" id="GO:0005524">
    <property type="term" value="F:ATP binding"/>
    <property type="evidence" value="ECO:0007669"/>
    <property type="project" value="UniProtKB-UniRule"/>
</dbReference>
<dbReference type="FunFam" id="3.30.70.890:FF:000001">
    <property type="entry name" value="Galactokinase"/>
    <property type="match status" value="1"/>
</dbReference>
<dbReference type="GO" id="GO:0005829">
    <property type="term" value="C:cytosol"/>
    <property type="evidence" value="ECO:0007669"/>
    <property type="project" value="TreeGrafter"/>
</dbReference>
<keyword evidence="15" id="KW-1185">Reference proteome</keyword>
<dbReference type="GO" id="GO:0004335">
    <property type="term" value="F:galactokinase activity"/>
    <property type="evidence" value="ECO:0007669"/>
    <property type="project" value="UniProtKB-UniRule"/>
</dbReference>
<evidence type="ECO:0000256" key="10">
    <source>
        <dbReference type="NCBIfam" id="TIGR00131"/>
    </source>
</evidence>
<dbReference type="InterPro" id="IPR014721">
    <property type="entry name" value="Ribsml_uS5_D2-typ_fold_subgr"/>
</dbReference>
<dbReference type="InterPro" id="IPR006206">
    <property type="entry name" value="Mevalonate/galactokinase"/>
</dbReference>
<dbReference type="EC" id="2.7.1.6" evidence="10"/>
<dbReference type="GO" id="GO:0046872">
    <property type="term" value="F:metal ion binding"/>
    <property type="evidence" value="ECO:0007669"/>
    <property type="project" value="UniProtKB-KW"/>
</dbReference>
<evidence type="ECO:0000256" key="4">
    <source>
        <dbReference type="ARBA" id="ARBA00022741"/>
    </source>
</evidence>
<keyword evidence="2" id="KW-0808">Transferase</keyword>
<keyword evidence="9" id="KW-0119">Carbohydrate metabolism</keyword>
<dbReference type="PRINTS" id="PR00473">
    <property type="entry name" value="GALCTOKINASE"/>
</dbReference>
<dbReference type="RefSeq" id="WP_068417885.1">
    <property type="nucleotide sequence ID" value="NZ_LRDB01000050.1"/>
</dbReference>
<evidence type="ECO:0000256" key="3">
    <source>
        <dbReference type="ARBA" id="ARBA00022723"/>
    </source>
</evidence>
<comment type="similarity">
    <text evidence="1">Belongs to the GHMP kinase family. GalK subfamily.</text>
</comment>
<dbReference type="EMBL" id="LRDB01000050">
    <property type="protein sequence ID" value="KYG72991.1"/>
    <property type="molecule type" value="Genomic_DNA"/>
</dbReference>
<evidence type="ECO:0000256" key="1">
    <source>
        <dbReference type="ARBA" id="ARBA00006566"/>
    </source>
</evidence>
<evidence type="ECO:0000313" key="15">
    <source>
        <dbReference type="Proteomes" id="UP000075615"/>
    </source>
</evidence>
<organism evidence="14 15">
    <name type="scientific">Roseivirga echinicomitans</name>
    <dbReference type="NCBI Taxonomy" id="296218"/>
    <lineage>
        <taxon>Bacteria</taxon>
        <taxon>Pseudomonadati</taxon>
        <taxon>Bacteroidota</taxon>
        <taxon>Cytophagia</taxon>
        <taxon>Cytophagales</taxon>
        <taxon>Roseivirgaceae</taxon>
        <taxon>Roseivirga</taxon>
    </lineage>
</organism>
<evidence type="ECO:0000256" key="8">
    <source>
        <dbReference type="ARBA" id="ARBA00023144"/>
    </source>
</evidence>
<dbReference type="Pfam" id="PF10509">
    <property type="entry name" value="GalKase_gal_bdg"/>
    <property type="match status" value="1"/>
</dbReference>
<feature type="domain" description="Galactokinase N-terminal" evidence="13">
    <location>
        <begin position="8"/>
        <end position="55"/>
    </location>
</feature>
<dbReference type="InterPro" id="IPR020568">
    <property type="entry name" value="Ribosomal_Su5_D2-typ_SF"/>
</dbReference>
<dbReference type="STRING" id="296218.AWN68_09860"/>
<evidence type="ECO:0000259" key="13">
    <source>
        <dbReference type="Pfam" id="PF10509"/>
    </source>
</evidence>
<dbReference type="Gene3D" id="3.30.70.890">
    <property type="entry name" value="GHMP kinase, C-terminal domain"/>
    <property type="match status" value="1"/>
</dbReference>
<dbReference type="SUPFAM" id="SSF54211">
    <property type="entry name" value="Ribosomal protein S5 domain 2-like"/>
    <property type="match status" value="1"/>
</dbReference>
<comment type="caution">
    <text evidence="14">The sequence shown here is derived from an EMBL/GenBank/DDBJ whole genome shotgun (WGS) entry which is preliminary data.</text>
</comment>
<dbReference type="InterPro" id="IPR019741">
    <property type="entry name" value="Galactokinase_CS"/>
</dbReference>
<keyword evidence="4" id="KW-0547">Nucleotide-binding</keyword>
<protein>
    <recommendedName>
        <fullName evidence="10">Galactokinase</fullName>
        <ecNumber evidence="10">2.7.1.6</ecNumber>
    </recommendedName>
</protein>
<dbReference type="GO" id="GO:0006012">
    <property type="term" value="P:galactose metabolic process"/>
    <property type="evidence" value="ECO:0007669"/>
    <property type="project" value="UniProtKB-UniRule"/>
</dbReference>
<dbReference type="SUPFAM" id="SSF55060">
    <property type="entry name" value="GHMP Kinase, C-terminal domain"/>
    <property type="match status" value="1"/>
</dbReference>
<dbReference type="Pfam" id="PF00288">
    <property type="entry name" value="GHMP_kinases_N"/>
    <property type="match status" value="1"/>
</dbReference>
<keyword evidence="7" id="KW-0460">Magnesium</keyword>
<evidence type="ECO:0000256" key="2">
    <source>
        <dbReference type="ARBA" id="ARBA00022679"/>
    </source>
</evidence>
<reference evidence="14 15" key="1">
    <citation type="submission" date="2016-01" db="EMBL/GenBank/DDBJ databases">
        <title>Genome sequencing of Roseivirga echinicomitans KMM 6058.</title>
        <authorList>
            <person name="Selvaratnam C."/>
            <person name="Thevarajoo S."/>
            <person name="Goh K.M."/>
            <person name="Ee R."/>
            <person name="Chan K.-G."/>
            <person name="Chong C.S."/>
        </authorList>
    </citation>
    <scope>NUCLEOTIDE SEQUENCE [LARGE SCALE GENOMIC DNA]</scope>
    <source>
        <strain evidence="14 15">KMM 6058</strain>
    </source>
</reference>
<dbReference type="AlphaFoldDB" id="A0A150X2P7"/>
<dbReference type="InterPro" id="IPR006203">
    <property type="entry name" value="GHMP_knse_ATP-bd_CS"/>
</dbReference>
<dbReference type="PROSITE" id="PS00627">
    <property type="entry name" value="GHMP_KINASES_ATP"/>
    <property type="match status" value="1"/>
</dbReference>